<protein>
    <submittedName>
        <fullName evidence="1">Uncharacterized protein</fullName>
    </submittedName>
</protein>
<keyword evidence="2" id="KW-1185">Reference proteome</keyword>
<dbReference type="AlphaFoldDB" id="A0A1R1MJD8"/>
<dbReference type="STRING" id="1914305.BLW93_07880"/>
<dbReference type="Proteomes" id="UP000187408">
    <property type="component" value="Unassembled WGS sequence"/>
</dbReference>
<reference evidence="1 2" key="1">
    <citation type="submission" date="2016-10" db="EMBL/GenBank/DDBJ databases">
        <title>Genome sequence of a sulfur-reducing bacterium Desulfurobacterium indicum K6013.</title>
        <authorList>
            <person name="Cao J."/>
            <person name="Shao Z."/>
            <person name="Alain K."/>
            <person name="Jebbar M."/>
        </authorList>
    </citation>
    <scope>NUCLEOTIDE SEQUENCE [LARGE SCALE GENOMIC DNA]</scope>
    <source>
        <strain evidence="1 2">K6013</strain>
    </source>
</reference>
<gene>
    <name evidence="1" type="ORF">BLW93_07880</name>
</gene>
<evidence type="ECO:0000313" key="2">
    <source>
        <dbReference type="Proteomes" id="UP000187408"/>
    </source>
</evidence>
<name>A0A1R1MJD8_9BACT</name>
<accession>A0A1R1MJD8</accession>
<dbReference type="EMBL" id="MOEN01000037">
    <property type="protein sequence ID" value="OMH39935.1"/>
    <property type="molecule type" value="Genomic_DNA"/>
</dbReference>
<sequence length="92" mass="11000">MYSNYLSNNQIYDRLPFLNSVAVHEKQLTDVYVNTAYLTINEYVNIKKYNESYIVLRPLNPQKSPEIWKNLMKDLDIIMKEDERLLRKLANS</sequence>
<dbReference type="RefSeq" id="WP_076713547.1">
    <property type="nucleotide sequence ID" value="NZ_MOEN01000037.1"/>
</dbReference>
<organism evidence="1 2">
    <name type="scientific">Desulfurobacterium indicum</name>
    <dbReference type="NCBI Taxonomy" id="1914305"/>
    <lineage>
        <taxon>Bacteria</taxon>
        <taxon>Pseudomonadati</taxon>
        <taxon>Aquificota</taxon>
        <taxon>Aquificia</taxon>
        <taxon>Desulfurobacteriales</taxon>
        <taxon>Desulfurobacteriaceae</taxon>
        <taxon>Desulfurobacterium</taxon>
    </lineage>
</organism>
<comment type="caution">
    <text evidence="1">The sequence shown here is derived from an EMBL/GenBank/DDBJ whole genome shotgun (WGS) entry which is preliminary data.</text>
</comment>
<evidence type="ECO:0000313" key="1">
    <source>
        <dbReference type="EMBL" id="OMH39935.1"/>
    </source>
</evidence>
<proteinExistence type="predicted"/>